<dbReference type="EMBL" id="DRQG01000106">
    <property type="protein sequence ID" value="HGY56292.1"/>
    <property type="molecule type" value="Genomic_DNA"/>
</dbReference>
<gene>
    <name evidence="3" type="ORF">ENK44_11345</name>
</gene>
<proteinExistence type="predicted"/>
<name>A0A7V4U2U6_CALAY</name>
<organism evidence="3">
    <name type="scientific">Caldithrix abyssi</name>
    <dbReference type="NCBI Taxonomy" id="187145"/>
    <lineage>
        <taxon>Bacteria</taxon>
        <taxon>Pseudomonadati</taxon>
        <taxon>Calditrichota</taxon>
        <taxon>Calditrichia</taxon>
        <taxon>Calditrichales</taxon>
        <taxon>Calditrichaceae</taxon>
        <taxon>Caldithrix</taxon>
    </lineage>
</organism>
<accession>A0A7V4U2U6</accession>
<evidence type="ECO:0000313" key="3">
    <source>
        <dbReference type="EMBL" id="HGY56292.1"/>
    </source>
</evidence>
<protein>
    <recommendedName>
        <fullName evidence="2">Putative zinc-finger domain-containing protein</fullName>
    </recommendedName>
</protein>
<dbReference type="AlphaFoldDB" id="A0A7V4U2U6"/>
<reference evidence="3" key="1">
    <citation type="journal article" date="2020" name="mSystems">
        <title>Genome- and Community-Level Interaction Insights into Carbon Utilization and Element Cycling Functions of Hydrothermarchaeota in Hydrothermal Sediment.</title>
        <authorList>
            <person name="Zhou Z."/>
            <person name="Liu Y."/>
            <person name="Xu W."/>
            <person name="Pan J."/>
            <person name="Luo Z.H."/>
            <person name="Li M."/>
        </authorList>
    </citation>
    <scope>NUCLEOTIDE SEQUENCE [LARGE SCALE GENOMIC DNA]</scope>
    <source>
        <strain evidence="3">HyVt-577</strain>
    </source>
</reference>
<dbReference type="Proteomes" id="UP000885779">
    <property type="component" value="Unassembled WGS sequence"/>
</dbReference>
<dbReference type="Pfam" id="PF13490">
    <property type="entry name" value="zf-HC2"/>
    <property type="match status" value="1"/>
</dbReference>
<keyword evidence="1" id="KW-0812">Transmembrane</keyword>
<comment type="caution">
    <text evidence="3">The sequence shown here is derived from an EMBL/GenBank/DDBJ whole genome shotgun (WGS) entry which is preliminary data.</text>
</comment>
<keyword evidence="1" id="KW-0472">Membrane</keyword>
<keyword evidence="1" id="KW-1133">Transmembrane helix</keyword>
<evidence type="ECO:0000256" key="1">
    <source>
        <dbReference type="SAM" id="Phobius"/>
    </source>
</evidence>
<feature type="transmembrane region" description="Helical" evidence="1">
    <location>
        <begin position="83"/>
        <end position="104"/>
    </location>
</feature>
<dbReference type="InterPro" id="IPR027383">
    <property type="entry name" value="Znf_put"/>
</dbReference>
<feature type="transmembrane region" description="Helical" evidence="1">
    <location>
        <begin position="116"/>
        <end position="136"/>
    </location>
</feature>
<sequence>MKYSEINCQQAQILIMGKIDGELPAEENRILDEHLAVCSKCKYEYERFVQLKKGTSEMKFEILPEVQWDAYWDQVYNKIERGIGWILFSIGFILVASFWGYQALEGFFMDPKQPTILKIGVGALTLGLIFLFVSVLREKLMVKKVDKYRSVQR</sequence>
<feature type="domain" description="Putative zinc-finger" evidence="2">
    <location>
        <begin position="8"/>
        <end position="41"/>
    </location>
</feature>
<evidence type="ECO:0000259" key="2">
    <source>
        <dbReference type="Pfam" id="PF13490"/>
    </source>
</evidence>